<organism evidence="3 4">
    <name type="scientific">Actinoplanes subglobosus</name>
    <dbReference type="NCBI Taxonomy" id="1547892"/>
    <lineage>
        <taxon>Bacteria</taxon>
        <taxon>Bacillati</taxon>
        <taxon>Actinomycetota</taxon>
        <taxon>Actinomycetes</taxon>
        <taxon>Micromonosporales</taxon>
        <taxon>Micromonosporaceae</taxon>
        <taxon>Actinoplanes</taxon>
    </lineage>
</organism>
<evidence type="ECO:0000313" key="4">
    <source>
        <dbReference type="Proteomes" id="UP001595867"/>
    </source>
</evidence>
<dbReference type="InterPro" id="IPR032531">
    <property type="entry name" value="DUF4956"/>
</dbReference>
<name>A0ABV8IID2_9ACTN</name>
<protein>
    <submittedName>
        <fullName evidence="3">DUF4956 domain-containing protein</fullName>
    </submittedName>
</protein>
<feature type="transmembrane region" description="Helical" evidence="2">
    <location>
        <begin position="101"/>
        <end position="122"/>
    </location>
</feature>
<keyword evidence="2" id="KW-0812">Transmembrane</keyword>
<dbReference type="RefSeq" id="WP_378065041.1">
    <property type="nucleotide sequence ID" value="NZ_JBHSBL010000004.1"/>
</dbReference>
<feature type="transmembrane region" description="Helical" evidence="2">
    <location>
        <begin position="34"/>
        <end position="67"/>
    </location>
</feature>
<dbReference type="Pfam" id="PF16316">
    <property type="entry name" value="DUF4956"/>
    <property type="match status" value="1"/>
</dbReference>
<evidence type="ECO:0000256" key="1">
    <source>
        <dbReference type="SAM" id="MobiDB-lite"/>
    </source>
</evidence>
<evidence type="ECO:0000313" key="3">
    <source>
        <dbReference type="EMBL" id="MFC4063989.1"/>
    </source>
</evidence>
<evidence type="ECO:0000256" key="2">
    <source>
        <dbReference type="SAM" id="Phobius"/>
    </source>
</evidence>
<gene>
    <name evidence="3" type="ORF">ACFO0C_03535</name>
</gene>
<keyword evidence="2" id="KW-1133">Transmembrane helix</keyword>
<proteinExistence type="predicted"/>
<keyword evidence="2" id="KW-0472">Membrane</keyword>
<accession>A0ABV8IID2</accession>
<feature type="transmembrane region" description="Helical" evidence="2">
    <location>
        <begin position="79"/>
        <end position="95"/>
    </location>
</feature>
<dbReference type="Proteomes" id="UP001595867">
    <property type="component" value="Unassembled WGS sequence"/>
</dbReference>
<dbReference type="EMBL" id="JBHSBL010000004">
    <property type="protein sequence ID" value="MFC4063989.1"/>
    <property type="molecule type" value="Genomic_DNA"/>
</dbReference>
<keyword evidence="4" id="KW-1185">Reference proteome</keyword>
<reference evidence="4" key="1">
    <citation type="journal article" date="2019" name="Int. J. Syst. Evol. Microbiol.">
        <title>The Global Catalogue of Microorganisms (GCM) 10K type strain sequencing project: providing services to taxonomists for standard genome sequencing and annotation.</title>
        <authorList>
            <consortium name="The Broad Institute Genomics Platform"/>
            <consortium name="The Broad Institute Genome Sequencing Center for Infectious Disease"/>
            <person name="Wu L."/>
            <person name="Ma J."/>
        </authorList>
    </citation>
    <scope>NUCLEOTIDE SEQUENCE [LARGE SCALE GENOMIC DNA]</scope>
    <source>
        <strain evidence="4">TBRC 5832</strain>
    </source>
</reference>
<comment type="caution">
    <text evidence="3">The sequence shown here is derived from an EMBL/GenBank/DDBJ whole genome shotgun (WGS) entry which is preliminary data.</text>
</comment>
<sequence length="202" mass="21445">MLLAVAADLVAIAVLTFGVYFPRHRRRDLVTAFLGVNIGVLAVSIVLGNTAVGAGLGLGLFGVLSIIRLRSDEISQHEIAYYFAALALGLIAGLGDVMDAVHLGLMALVVAALFVGDHPALFRRHRNQLIRLDVAYSDEAALRTHLEQVLGGQVTTVVVKQIDMVNDSTLVEVRYIAGAGGGATAGRAHTQLGPRMERVNAR</sequence>
<feature type="region of interest" description="Disordered" evidence="1">
    <location>
        <begin position="183"/>
        <end position="202"/>
    </location>
</feature>